<dbReference type="HOGENOM" id="CLU_3258692_0_0_9"/>
<sequence length="42" mass="4981">MKVETSVLAFFACQLLFESQIAYRIIKIRTESMKYLSEKNSY</sequence>
<organism evidence="1 2">
    <name type="scientific">Streptococcus sanguinis SK1087</name>
    <dbReference type="NCBI Taxonomy" id="888824"/>
    <lineage>
        <taxon>Bacteria</taxon>
        <taxon>Bacillati</taxon>
        <taxon>Bacillota</taxon>
        <taxon>Bacilli</taxon>
        <taxon>Lactobacillales</taxon>
        <taxon>Streptococcaceae</taxon>
        <taxon>Streptococcus</taxon>
    </lineage>
</organism>
<protein>
    <submittedName>
        <fullName evidence="1">Uncharacterized protein</fullName>
    </submittedName>
</protein>
<dbReference type="Proteomes" id="UP000003378">
    <property type="component" value="Unassembled WGS sequence"/>
</dbReference>
<name>F3SJM5_STRSA</name>
<evidence type="ECO:0000313" key="1">
    <source>
        <dbReference type="EMBL" id="EGG39928.1"/>
    </source>
</evidence>
<dbReference type="PATRIC" id="fig|888824.3.peg.1324"/>
<reference evidence="1 2" key="1">
    <citation type="submission" date="2011-03" db="EMBL/GenBank/DDBJ databases">
        <authorList>
            <person name="Muzny D."/>
            <person name="Qin X."/>
            <person name="Deng J."/>
            <person name="Jiang H."/>
            <person name="Liu Y."/>
            <person name="Qu J."/>
            <person name="Song X.-Z."/>
            <person name="Zhang L."/>
            <person name="Thornton R."/>
            <person name="Coyle M."/>
            <person name="Francisco L."/>
            <person name="Jackson L."/>
            <person name="Javaid M."/>
            <person name="Korchina V."/>
            <person name="Kovar C."/>
            <person name="Mata R."/>
            <person name="Mathew T."/>
            <person name="Ngo R."/>
            <person name="Nguyen L."/>
            <person name="Nguyen N."/>
            <person name="Okwuonu G."/>
            <person name="Ongeri F."/>
            <person name="Pham C."/>
            <person name="Simmons D."/>
            <person name="Wilczek-Boney K."/>
            <person name="Hale W."/>
            <person name="Jakkamsetti A."/>
            <person name="Pham P."/>
            <person name="Ruth R."/>
            <person name="San Lucas F."/>
            <person name="Warren J."/>
            <person name="Zhang J."/>
            <person name="Zhao Z."/>
            <person name="Zhou C."/>
            <person name="Zhu D."/>
            <person name="Lee S."/>
            <person name="Bess C."/>
            <person name="Blankenburg K."/>
            <person name="Forbes L."/>
            <person name="Fu Q."/>
            <person name="Gubbala S."/>
            <person name="Hirani K."/>
            <person name="Jayaseelan J.C."/>
            <person name="Lara F."/>
            <person name="Munidasa M."/>
            <person name="Palculict T."/>
            <person name="Patil S."/>
            <person name="Pu L.-L."/>
            <person name="Saada N."/>
            <person name="Tang L."/>
            <person name="Weissenberger G."/>
            <person name="Zhu Y."/>
            <person name="Hemphill L."/>
            <person name="Shang Y."/>
            <person name="Youmans B."/>
            <person name="Ayvaz T."/>
            <person name="Ross M."/>
            <person name="Santibanez J."/>
            <person name="Aqrawi P."/>
            <person name="Gross S."/>
            <person name="Joshi V."/>
            <person name="Fowler G."/>
            <person name="Nazareth L."/>
            <person name="Reid J."/>
            <person name="Worley K."/>
            <person name="Petrosino J."/>
            <person name="Highlander S."/>
            <person name="Gibbs R."/>
        </authorList>
    </citation>
    <scope>NUCLEOTIDE SEQUENCE [LARGE SCALE GENOMIC DNA]</scope>
    <source>
        <strain evidence="1 2">SK1087</strain>
    </source>
</reference>
<evidence type="ECO:0000313" key="2">
    <source>
        <dbReference type="Proteomes" id="UP000003378"/>
    </source>
</evidence>
<accession>F3SJM5</accession>
<comment type="caution">
    <text evidence="1">The sequence shown here is derived from an EMBL/GenBank/DDBJ whole genome shotgun (WGS) entry which is preliminary data.</text>
</comment>
<gene>
    <name evidence="1" type="ORF">HMPREF9397_1347</name>
</gene>
<dbReference type="EMBL" id="AFDP01000015">
    <property type="protein sequence ID" value="EGG39928.1"/>
    <property type="molecule type" value="Genomic_DNA"/>
</dbReference>
<proteinExistence type="predicted"/>
<dbReference type="AlphaFoldDB" id="F3SJM5"/>